<proteinExistence type="predicted"/>
<evidence type="ECO:0000313" key="2">
    <source>
        <dbReference type="Proteomes" id="UP000033673"/>
    </source>
</evidence>
<dbReference type="Proteomes" id="UP000033673">
    <property type="component" value="Unassembled WGS sequence"/>
</dbReference>
<keyword evidence="2" id="KW-1185">Reference proteome</keyword>
<reference evidence="1 2" key="1">
    <citation type="journal article" date="2015" name="BMC Genomics">
        <title>Genome mining reveals unlocked bioactive potential of marine Gram-negative bacteria.</title>
        <authorList>
            <person name="Machado H."/>
            <person name="Sonnenschein E.C."/>
            <person name="Melchiorsen J."/>
            <person name="Gram L."/>
        </authorList>
    </citation>
    <scope>NUCLEOTIDE SEQUENCE [LARGE SCALE GENOMIC DNA]</scope>
    <source>
        <strain evidence="1 2">S2757</strain>
    </source>
</reference>
<protein>
    <submittedName>
        <fullName evidence="1">Uncharacterized protein</fullName>
    </submittedName>
</protein>
<evidence type="ECO:0000313" key="1">
    <source>
        <dbReference type="EMBL" id="KJY80760.1"/>
    </source>
</evidence>
<dbReference type="AlphaFoldDB" id="A0A0F4NCC5"/>
<sequence>MDSQRSAVLVANSGSVIEVLLLSEVVRCSPLNTALGKYLHPTEAKCTKEVVCVALFSSSYMVELQILFIVIAHYVEKQVAVLLQRMDM</sequence>
<name>A0A0F4NCC5_9VIBR</name>
<comment type="caution">
    <text evidence="1">The sequence shown here is derived from an EMBL/GenBank/DDBJ whole genome shotgun (WGS) entry which is preliminary data.</text>
</comment>
<dbReference type="EMBL" id="JXXV01000052">
    <property type="protein sequence ID" value="KJY80760.1"/>
    <property type="molecule type" value="Genomic_DNA"/>
</dbReference>
<accession>A0A0F4NCC5</accession>
<gene>
    <name evidence="1" type="ORF">TW81_18675</name>
</gene>
<organism evidence="1 2">
    <name type="scientific">Vibrio galatheae</name>
    <dbReference type="NCBI Taxonomy" id="579748"/>
    <lineage>
        <taxon>Bacteria</taxon>
        <taxon>Pseudomonadati</taxon>
        <taxon>Pseudomonadota</taxon>
        <taxon>Gammaproteobacteria</taxon>
        <taxon>Vibrionales</taxon>
        <taxon>Vibrionaceae</taxon>
        <taxon>Vibrio</taxon>
    </lineage>
</organism>